<sequence>MSILTPFLRSLLLTSVLSFTAPLILVGAILIGLSLLGFVPLLESVGATGVKQVLQFLATFGSGQPFQGLVIIGFVCGLVGGLFDTFNFYRYQNLRNH</sequence>
<accession>A0ABV0J1M9</accession>
<name>A0ABV0J1M9_9CYAN</name>
<evidence type="ECO:0000313" key="3">
    <source>
        <dbReference type="Proteomes" id="UP001464891"/>
    </source>
</evidence>
<keyword evidence="1" id="KW-0472">Membrane</keyword>
<dbReference type="RefSeq" id="WP_190431230.1">
    <property type="nucleotide sequence ID" value="NZ_JAMPKM010000001.1"/>
</dbReference>
<keyword evidence="1" id="KW-0812">Transmembrane</keyword>
<keyword evidence="3" id="KW-1185">Reference proteome</keyword>
<reference evidence="2 3" key="1">
    <citation type="submission" date="2022-04" db="EMBL/GenBank/DDBJ databases">
        <title>Positive selection, recombination, and allopatry shape intraspecific diversity of widespread and dominant cyanobacteria.</title>
        <authorList>
            <person name="Wei J."/>
            <person name="Shu W."/>
            <person name="Hu C."/>
        </authorList>
    </citation>
    <scope>NUCLEOTIDE SEQUENCE [LARGE SCALE GENOMIC DNA]</scope>
    <source>
        <strain evidence="2 3">GB2-A4</strain>
    </source>
</reference>
<proteinExistence type="predicted"/>
<feature type="transmembrane region" description="Helical" evidence="1">
    <location>
        <begin position="12"/>
        <end position="39"/>
    </location>
</feature>
<protein>
    <submittedName>
        <fullName evidence="2">Uncharacterized protein</fullName>
    </submittedName>
</protein>
<dbReference type="EMBL" id="JAMPKM010000001">
    <property type="protein sequence ID" value="MEP0815684.1"/>
    <property type="molecule type" value="Genomic_DNA"/>
</dbReference>
<organism evidence="2 3">
    <name type="scientific">Trichocoleus desertorum GB2-A4</name>
    <dbReference type="NCBI Taxonomy" id="2933944"/>
    <lineage>
        <taxon>Bacteria</taxon>
        <taxon>Bacillati</taxon>
        <taxon>Cyanobacteriota</taxon>
        <taxon>Cyanophyceae</taxon>
        <taxon>Leptolyngbyales</taxon>
        <taxon>Trichocoleusaceae</taxon>
        <taxon>Trichocoleus</taxon>
    </lineage>
</organism>
<evidence type="ECO:0000313" key="2">
    <source>
        <dbReference type="EMBL" id="MEP0815684.1"/>
    </source>
</evidence>
<comment type="caution">
    <text evidence="2">The sequence shown here is derived from an EMBL/GenBank/DDBJ whole genome shotgun (WGS) entry which is preliminary data.</text>
</comment>
<gene>
    <name evidence="2" type="ORF">NC998_01080</name>
</gene>
<keyword evidence="1" id="KW-1133">Transmembrane helix</keyword>
<feature type="transmembrane region" description="Helical" evidence="1">
    <location>
        <begin position="66"/>
        <end position="89"/>
    </location>
</feature>
<evidence type="ECO:0000256" key="1">
    <source>
        <dbReference type="SAM" id="Phobius"/>
    </source>
</evidence>
<dbReference type="Proteomes" id="UP001464891">
    <property type="component" value="Unassembled WGS sequence"/>
</dbReference>